<dbReference type="Gene3D" id="3.40.1350.10">
    <property type="match status" value="1"/>
</dbReference>
<dbReference type="KEGG" id="samy:DB32_003014"/>
<accession>A0A0F6W2U4</accession>
<dbReference type="EMBL" id="CP011125">
    <property type="protein sequence ID" value="AKF05865.1"/>
    <property type="molecule type" value="Genomic_DNA"/>
</dbReference>
<name>A0A0F6W2U4_9BACT</name>
<dbReference type="InterPro" id="IPR011856">
    <property type="entry name" value="tRNA_endonuc-like_dom_sf"/>
</dbReference>
<dbReference type="RefSeq" id="WP_053233090.1">
    <property type="nucleotide sequence ID" value="NZ_CP011125.1"/>
</dbReference>
<gene>
    <name evidence="1" type="ORF">DB32_003014</name>
</gene>
<sequence>MRDGHRRAVEELERGDDYLATRAAYARIPGGVYLRPTERGLVVLALDGSCASMIGVGGRDRDDHVVARLPPSTAHVERALAGYEAKRATLARPSIEERHALALIAGALAGDLSLPWPGVFFVHQEWRFADRTKIDLLAVDPSRGRWTVIELKKSEAAARANDPRKGGDAWAQARAYAQRLHAERAELYPFFERIARALARHHGAPSAMCELRVDAEHVPDVLVAWP</sequence>
<dbReference type="STRING" id="927083.DB32_003014"/>
<protein>
    <submittedName>
        <fullName evidence="1">Uncharacterized protein</fullName>
    </submittedName>
</protein>
<organism evidence="1 2">
    <name type="scientific">Sandaracinus amylolyticus</name>
    <dbReference type="NCBI Taxonomy" id="927083"/>
    <lineage>
        <taxon>Bacteria</taxon>
        <taxon>Pseudomonadati</taxon>
        <taxon>Myxococcota</taxon>
        <taxon>Polyangia</taxon>
        <taxon>Polyangiales</taxon>
        <taxon>Sandaracinaceae</taxon>
        <taxon>Sandaracinus</taxon>
    </lineage>
</organism>
<dbReference type="GO" id="GO:0003676">
    <property type="term" value="F:nucleic acid binding"/>
    <property type="evidence" value="ECO:0007669"/>
    <property type="project" value="InterPro"/>
</dbReference>
<dbReference type="Proteomes" id="UP000034883">
    <property type="component" value="Chromosome"/>
</dbReference>
<evidence type="ECO:0000313" key="2">
    <source>
        <dbReference type="Proteomes" id="UP000034883"/>
    </source>
</evidence>
<reference evidence="1 2" key="1">
    <citation type="submission" date="2015-03" db="EMBL/GenBank/DDBJ databases">
        <title>Genome assembly of Sandaracinus amylolyticus DSM 53668.</title>
        <authorList>
            <person name="Sharma G."/>
            <person name="Subramanian S."/>
        </authorList>
    </citation>
    <scope>NUCLEOTIDE SEQUENCE [LARGE SCALE GENOMIC DNA]</scope>
    <source>
        <strain evidence="1 2">DSM 53668</strain>
    </source>
</reference>
<proteinExistence type="predicted"/>
<evidence type="ECO:0000313" key="1">
    <source>
        <dbReference type="EMBL" id="AKF05865.1"/>
    </source>
</evidence>
<dbReference type="AlphaFoldDB" id="A0A0F6W2U4"/>
<keyword evidence="2" id="KW-1185">Reference proteome</keyword>